<dbReference type="Proteomes" id="UP000095492">
    <property type="component" value="Unassembled WGS sequence"/>
</dbReference>
<dbReference type="PANTHER" id="PTHR38781:SF1">
    <property type="entry name" value="ANTITOXIN DINJ-RELATED"/>
    <property type="match status" value="1"/>
</dbReference>
<dbReference type="Pfam" id="PF04221">
    <property type="entry name" value="RelB"/>
    <property type="match status" value="1"/>
</dbReference>
<reference evidence="4 6" key="2">
    <citation type="journal article" date="2019" name="Nat. Med.">
        <title>A library of human gut bacterial isolates paired with longitudinal multiomics data enables mechanistic microbiome research.</title>
        <authorList>
            <person name="Poyet M."/>
            <person name="Groussin M."/>
            <person name="Gibbons S.M."/>
            <person name="Avila-Pacheco J."/>
            <person name="Jiang X."/>
            <person name="Kearney S.M."/>
            <person name="Perrotta A.R."/>
            <person name="Berdy B."/>
            <person name="Zhao S."/>
            <person name="Lieberman T.D."/>
            <person name="Swanson P.K."/>
            <person name="Smith M."/>
            <person name="Roesemann S."/>
            <person name="Alexander J.E."/>
            <person name="Rich S.A."/>
            <person name="Livny J."/>
            <person name="Vlamakis H."/>
            <person name="Clish C."/>
            <person name="Bullock K."/>
            <person name="Deik A."/>
            <person name="Scott J."/>
            <person name="Pierce K.A."/>
            <person name="Xavier R.J."/>
            <person name="Alm E.J."/>
        </authorList>
    </citation>
    <scope>NUCLEOTIDE SEQUENCE [LARGE SCALE GENOMIC DNA]</scope>
    <source>
        <strain evidence="4 6">BIOML-A3</strain>
    </source>
</reference>
<evidence type="ECO:0000256" key="1">
    <source>
        <dbReference type="ARBA" id="ARBA00010562"/>
    </source>
</evidence>
<gene>
    <name evidence="3" type="ORF">ERS852448_02969</name>
    <name evidence="4" type="ORF">GKE72_05670</name>
</gene>
<reference evidence="3 5" key="1">
    <citation type="submission" date="2015-09" db="EMBL/GenBank/DDBJ databases">
        <authorList>
            <consortium name="Pathogen Informatics"/>
        </authorList>
    </citation>
    <scope>NUCLEOTIDE SEQUENCE [LARGE SCALE GENOMIC DNA]</scope>
    <source>
        <strain evidence="3 5">2789STDY5608891</strain>
    </source>
</reference>
<dbReference type="InterPro" id="IPR013321">
    <property type="entry name" value="Arc_rbn_hlx_hlx"/>
</dbReference>
<dbReference type="GO" id="GO:0006355">
    <property type="term" value="P:regulation of DNA-templated transcription"/>
    <property type="evidence" value="ECO:0007669"/>
    <property type="project" value="InterPro"/>
</dbReference>
<comment type="similarity">
    <text evidence="1">Belongs to the RelB/DinJ antitoxin family.</text>
</comment>
<dbReference type="STRING" id="39490.ERS852448_02969"/>
<proteinExistence type="inferred from homology"/>
<dbReference type="Proteomes" id="UP000431304">
    <property type="component" value="Unassembled WGS sequence"/>
</dbReference>
<accession>A0A173VIB3</accession>
<dbReference type="InterPro" id="IPR007337">
    <property type="entry name" value="RelB/DinJ"/>
</dbReference>
<dbReference type="AlphaFoldDB" id="A0A173VIB3"/>
<name>A0A173VIB3_EUBRA</name>
<dbReference type="RefSeq" id="WP_055291262.1">
    <property type="nucleotide sequence ID" value="NZ_CP173382.1"/>
</dbReference>
<organism evidence="3 5">
    <name type="scientific">Eubacterium ramulus</name>
    <dbReference type="NCBI Taxonomy" id="39490"/>
    <lineage>
        <taxon>Bacteria</taxon>
        <taxon>Bacillati</taxon>
        <taxon>Bacillota</taxon>
        <taxon>Clostridia</taxon>
        <taxon>Eubacteriales</taxon>
        <taxon>Eubacteriaceae</taxon>
        <taxon>Eubacterium</taxon>
    </lineage>
</organism>
<dbReference type="EMBL" id="WKRA01000006">
    <property type="protein sequence ID" value="MSD15564.1"/>
    <property type="molecule type" value="Genomic_DNA"/>
</dbReference>
<dbReference type="EMBL" id="CYYA01000032">
    <property type="protein sequence ID" value="CUN26921.1"/>
    <property type="molecule type" value="Genomic_DNA"/>
</dbReference>
<dbReference type="PANTHER" id="PTHR38781">
    <property type="entry name" value="ANTITOXIN DINJ-RELATED"/>
    <property type="match status" value="1"/>
</dbReference>
<protein>
    <submittedName>
        <fullName evidence="3">Addiction module antitoxin, RelB/DinJ family</fullName>
    </submittedName>
    <submittedName>
        <fullName evidence="4">Type II toxin-antitoxin system RelB/DinJ family antitoxin</fullName>
    </submittedName>
</protein>
<dbReference type="NCBIfam" id="TIGR02384">
    <property type="entry name" value="RelB_DinJ"/>
    <property type="match status" value="1"/>
</dbReference>
<dbReference type="GeneID" id="97392427"/>
<evidence type="ECO:0000313" key="6">
    <source>
        <dbReference type="Proteomes" id="UP000431304"/>
    </source>
</evidence>
<keyword evidence="2" id="KW-1277">Toxin-antitoxin system</keyword>
<dbReference type="GO" id="GO:0006351">
    <property type="term" value="P:DNA-templated transcription"/>
    <property type="evidence" value="ECO:0007669"/>
    <property type="project" value="TreeGrafter"/>
</dbReference>
<evidence type="ECO:0000313" key="3">
    <source>
        <dbReference type="EMBL" id="CUN26921.1"/>
    </source>
</evidence>
<dbReference type="Gene3D" id="1.10.1220.10">
    <property type="entry name" value="Met repressor-like"/>
    <property type="match status" value="1"/>
</dbReference>
<evidence type="ECO:0000313" key="5">
    <source>
        <dbReference type="Proteomes" id="UP000095492"/>
    </source>
</evidence>
<evidence type="ECO:0000313" key="4">
    <source>
        <dbReference type="EMBL" id="MSD15564.1"/>
    </source>
</evidence>
<sequence length="104" mass="11812">MARTANVFARVEPEVKEQAEQVLDRLGIPMSNAVGMFLRQIVLQRGIPFEMKLPAYEEPVAYGSLTKEQFNTEIEKGMEDIKAGRVYSADEDEVEAEMKREFGI</sequence>
<dbReference type="OrthoDB" id="9804867at2"/>
<evidence type="ECO:0000256" key="2">
    <source>
        <dbReference type="ARBA" id="ARBA00022649"/>
    </source>
</evidence>